<evidence type="ECO:0000256" key="3">
    <source>
        <dbReference type="ARBA" id="ARBA00022989"/>
    </source>
</evidence>
<evidence type="ECO:0000256" key="1">
    <source>
        <dbReference type="ARBA" id="ARBA00004167"/>
    </source>
</evidence>
<feature type="transmembrane region" description="Helical" evidence="6">
    <location>
        <begin position="647"/>
        <end position="667"/>
    </location>
</feature>
<dbReference type="GO" id="GO:0046513">
    <property type="term" value="P:ceramide biosynthetic process"/>
    <property type="evidence" value="ECO:0007669"/>
    <property type="project" value="TreeGrafter"/>
</dbReference>
<organism evidence="7 8">
    <name type="scientific">Plakobranchus ocellatus</name>
    <dbReference type="NCBI Taxonomy" id="259542"/>
    <lineage>
        <taxon>Eukaryota</taxon>
        <taxon>Metazoa</taxon>
        <taxon>Spiralia</taxon>
        <taxon>Lophotrochozoa</taxon>
        <taxon>Mollusca</taxon>
        <taxon>Gastropoda</taxon>
        <taxon>Heterobranchia</taxon>
        <taxon>Euthyneura</taxon>
        <taxon>Panpulmonata</taxon>
        <taxon>Sacoglossa</taxon>
        <taxon>Placobranchoidea</taxon>
        <taxon>Plakobranchidae</taxon>
        <taxon>Plakobranchus</taxon>
    </lineage>
</organism>
<evidence type="ECO:0000256" key="2">
    <source>
        <dbReference type="ARBA" id="ARBA00022692"/>
    </source>
</evidence>
<accession>A0AAV3YSX7</accession>
<proteinExistence type="predicted"/>
<dbReference type="GO" id="GO:0050290">
    <property type="term" value="F:sphingomyelin phosphodiesterase D activity"/>
    <property type="evidence" value="ECO:0007669"/>
    <property type="project" value="InterPro"/>
</dbReference>
<comment type="subcellular location">
    <subcellularLocation>
        <location evidence="1">Membrane</location>
        <topology evidence="1">Single-pass membrane protein</topology>
    </subcellularLocation>
</comment>
<feature type="compositionally biased region" description="Polar residues" evidence="5">
    <location>
        <begin position="473"/>
        <end position="487"/>
    </location>
</feature>
<protein>
    <submittedName>
        <fullName evidence="7">Sphingomyelin phosphodiesterase 4</fullName>
    </submittedName>
</protein>
<dbReference type="Pfam" id="PF14724">
    <property type="entry name" value="mit_SMPDase"/>
    <property type="match status" value="1"/>
</dbReference>
<comment type="caution">
    <text evidence="7">The sequence shown here is derived from an EMBL/GenBank/DDBJ whole genome shotgun (WGS) entry which is preliminary data.</text>
</comment>
<dbReference type="Proteomes" id="UP000735302">
    <property type="component" value="Unassembled WGS sequence"/>
</dbReference>
<dbReference type="GO" id="GO:0006685">
    <property type="term" value="P:sphingomyelin catabolic process"/>
    <property type="evidence" value="ECO:0007669"/>
    <property type="project" value="TreeGrafter"/>
</dbReference>
<evidence type="ECO:0000256" key="5">
    <source>
        <dbReference type="SAM" id="MobiDB-lite"/>
    </source>
</evidence>
<dbReference type="EMBL" id="BLXT01001417">
    <property type="protein sequence ID" value="GFN85556.1"/>
    <property type="molecule type" value="Genomic_DNA"/>
</dbReference>
<keyword evidence="8" id="KW-1185">Reference proteome</keyword>
<evidence type="ECO:0000313" key="7">
    <source>
        <dbReference type="EMBL" id="GFN85556.1"/>
    </source>
</evidence>
<name>A0AAV3YSX7_9GAST</name>
<keyword evidence="2 6" id="KW-0812">Transmembrane</keyword>
<gene>
    <name evidence="7" type="ORF">PoB_001206200</name>
</gene>
<keyword evidence="3 6" id="KW-1133">Transmembrane helix</keyword>
<dbReference type="GO" id="GO:0016020">
    <property type="term" value="C:membrane"/>
    <property type="evidence" value="ECO:0007669"/>
    <property type="project" value="UniProtKB-SubCell"/>
</dbReference>
<dbReference type="PANTHER" id="PTHR12988">
    <property type="entry name" value="SPHINGOMYELIN PHOSPHODIESTERASE 4"/>
    <property type="match status" value="1"/>
</dbReference>
<reference evidence="7 8" key="1">
    <citation type="journal article" date="2021" name="Elife">
        <title>Chloroplast acquisition without the gene transfer in kleptoplastic sea slugs, Plakobranchus ocellatus.</title>
        <authorList>
            <person name="Maeda T."/>
            <person name="Takahashi S."/>
            <person name="Yoshida T."/>
            <person name="Shimamura S."/>
            <person name="Takaki Y."/>
            <person name="Nagai Y."/>
            <person name="Toyoda A."/>
            <person name="Suzuki Y."/>
            <person name="Arimoto A."/>
            <person name="Ishii H."/>
            <person name="Satoh N."/>
            <person name="Nishiyama T."/>
            <person name="Hasebe M."/>
            <person name="Maruyama T."/>
            <person name="Minagawa J."/>
            <person name="Obokata J."/>
            <person name="Shigenobu S."/>
        </authorList>
    </citation>
    <scope>NUCLEOTIDE SEQUENCE [LARGE SCALE GENOMIC DNA]</scope>
</reference>
<dbReference type="GO" id="GO:0046475">
    <property type="term" value="P:glycerophospholipid catabolic process"/>
    <property type="evidence" value="ECO:0007669"/>
    <property type="project" value="TreeGrafter"/>
</dbReference>
<keyword evidence="4 6" id="KW-0472">Membrane</keyword>
<evidence type="ECO:0000313" key="8">
    <source>
        <dbReference type="Proteomes" id="UP000735302"/>
    </source>
</evidence>
<sequence length="677" mass="77483">MRNQGWGDLYEFLYPTIIDDMLVYFLPCDKSCLPSVPHFGNAHIPRTALGQGSPVYSSSLPHHSHSPPGGIGYTAGVSGGQYHHHHHTPHHRSLFKSSFISAQKQHQQSMPVFDQAEAEIWRTETFLQVITEFWLNQNSFSGNDMLPLSGGFQMSASNCYRDPFRSFFEHFMPTMNHVKMVRLLVKYLHHFANSASSVITSPFQQTVQSPLDQFKKLVIPHILQKKLYTFLRHAFDRWPLDSCFRMVLETWLSYIQPWRYTDFSSRTQLEAQHSDTDLNKRVDGRWDNFVEDNLLFFTVLTSEFIPRIYRMDLTSPYSAYMVYRVSRILSLPNLVNLIQKAEQELFGGLAQQTDLGGSYLSSPLLPHIALPSQMMDMEGPNFQYESLCSDTMRFNMQRVVAQLSTALETVRIQQQTHTSTQSGKSPGFFASLFGSEAGSSENSYSSSEYKRLPAHLEQAIHNFCNIFNLSKPSTVSDSSQPLNTSLSDDSRFLTEPESSYPECVNTATGLKLTDLGRRQLMNKERRFDKFYVGDPDLQPVRSYENATLVRLLFHFCSFINSYYRAEFLDFYHRPTFLGRFARVYLRQPLSLEQEQRRIGSPISRQAAQRMTSYQPRLSLRFLASYKTLVHIVLAYGMALLIVGCGPIGFVMLALSCVIFYGILLASIRTITGEQLVS</sequence>
<evidence type="ECO:0000256" key="4">
    <source>
        <dbReference type="ARBA" id="ARBA00023136"/>
    </source>
</evidence>
<dbReference type="PANTHER" id="PTHR12988:SF6">
    <property type="entry name" value="SPHINGOMYELIN PHOSPHODIESTERASE 4"/>
    <property type="match status" value="1"/>
</dbReference>
<dbReference type="InterPro" id="IPR024129">
    <property type="entry name" value="Sphingomy_SMPD4"/>
</dbReference>
<evidence type="ECO:0000256" key="6">
    <source>
        <dbReference type="SAM" id="Phobius"/>
    </source>
</evidence>
<feature type="region of interest" description="Disordered" evidence="5">
    <location>
        <begin position="473"/>
        <end position="492"/>
    </location>
</feature>
<dbReference type="AlphaFoldDB" id="A0AAV3YSX7"/>